<evidence type="ECO:0000256" key="1">
    <source>
        <dbReference type="SAM" id="MobiDB-lite"/>
    </source>
</evidence>
<dbReference type="RefSeq" id="WP_310538344.1">
    <property type="nucleotide sequence ID" value="NZ_BAAAOC010000071.1"/>
</dbReference>
<comment type="caution">
    <text evidence="3">The sequence shown here is derived from an EMBL/GenBank/DDBJ whole genome shotgun (WGS) entry which is preliminary data.</text>
</comment>
<dbReference type="EMBL" id="JAVKGT010000045">
    <property type="protein sequence ID" value="MDR5712976.1"/>
    <property type="molecule type" value="Genomic_DNA"/>
</dbReference>
<feature type="signal peptide" evidence="2">
    <location>
        <begin position="1"/>
        <end position="30"/>
    </location>
</feature>
<evidence type="ECO:0000256" key="2">
    <source>
        <dbReference type="SAM" id="SignalP"/>
    </source>
</evidence>
<dbReference type="PROSITE" id="PS51257">
    <property type="entry name" value="PROKAR_LIPOPROTEIN"/>
    <property type="match status" value="1"/>
</dbReference>
<evidence type="ECO:0000313" key="4">
    <source>
        <dbReference type="Proteomes" id="UP001260872"/>
    </source>
</evidence>
<feature type="region of interest" description="Disordered" evidence="1">
    <location>
        <begin position="28"/>
        <end position="55"/>
    </location>
</feature>
<keyword evidence="2" id="KW-0732">Signal</keyword>
<dbReference type="Proteomes" id="UP001260872">
    <property type="component" value="Unassembled WGS sequence"/>
</dbReference>
<sequence>MTSHRNRGLCAGALMPLLLLSACGLGTSSADPSEETAQAGSEEPSAGEEQAEGVPVPPLSEEHMMAALLTSAELPGIPDGHTTHYGVEYFEDEIAVDQGFYVETFGESTCAARMDSINQDLITHGAIDGLLHAYRTSMGEQDTESRLYLWALSYAEPVSTSGIWNDVVSACSEEGLSRGGESIEVRSFSQSPFSGIQITATSENDDGSEITFQGYSATADFGHTIVMVTSANMGEQEFAEVTTLQAEKLESFQQGLAHADST</sequence>
<keyword evidence="4" id="KW-1185">Reference proteome</keyword>
<name>A0ABU1FXR9_9MICC</name>
<evidence type="ECO:0000313" key="3">
    <source>
        <dbReference type="EMBL" id="MDR5712976.1"/>
    </source>
</evidence>
<feature type="chain" id="PRO_5045252537" description="Sensor domain-containing protein" evidence="2">
    <location>
        <begin position="31"/>
        <end position="262"/>
    </location>
</feature>
<evidence type="ECO:0008006" key="5">
    <source>
        <dbReference type="Google" id="ProtNLM"/>
    </source>
</evidence>
<gene>
    <name evidence="3" type="ORF">RH857_12680</name>
</gene>
<proteinExistence type="predicted"/>
<reference evidence="4" key="1">
    <citation type="submission" date="2023-07" db="EMBL/GenBank/DDBJ databases">
        <title>Description of three actinobacteria isolated from air of manufacturing shop in a pharmaceutical factory.</title>
        <authorList>
            <person name="Zhang D.-F."/>
        </authorList>
    </citation>
    <scope>NUCLEOTIDE SEQUENCE [LARGE SCALE GENOMIC DNA]</scope>
    <source>
        <strain evidence="4">CCTCC AB 207010</strain>
    </source>
</reference>
<protein>
    <recommendedName>
        <fullName evidence="5">Sensor domain-containing protein</fullName>
    </recommendedName>
</protein>
<organism evidence="3 4">
    <name type="scientific">Nesterenkonia flava</name>
    <dbReference type="NCBI Taxonomy" id="469799"/>
    <lineage>
        <taxon>Bacteria</taxon>
        <taxon>Bacillati</taxon>
        <taxon>Actinomycetota</taxon>
        <taxon>Actinomycetes</taxon>
        <taxon>Micrococcales</taxon>
        <taxon>Micrococcaceae</taxon>
        <taxon>Nesterenkonia</taxon>
    </lineage>
</organism>
<accession>A0ABU1FXR9</accession>